<comment type="caution">
    <text evidence="2">The sequence shown here is derived from an EMBL/GenBank/DDBJ whole genome shotgun (WGS) entry which is preliminary data.</text>
</comment>
<dbReference type="AlphaFoldDB" id="A0A6G0QZR9"/>
<feature type="region of interest" description="Disordered" evidence="1">
    <location>
        <begin position="46"/>
        <end position="71"/>
    </location>
</feature>
<evidence type="ECO:0000256" key="1">
    <source>
        <dbReference type="SAM" id="MobiDB-lite"/>
    </source>
</evidence>
<dbReference type="EMBL" id="QXFY01001740">
    <property type="protein sequence ID" value="KAE9310548.1"/>
    <property type="molecule type" value="Genomic_DNA"/>
</dbReference>
<reference evidence="2 3" key="1">
    <citation type="submission" date="2018-09" db="EMBL/GenBank/DDBJ databases">
        <title>Genomic investigation of the strawberry pathogen Phytophthora fragariae indicates pathogenicity is determined by transcriptional variation in three key races.</title>
        <authorList>
            <person name="Adams T.M."/>
            <person name="Armitage A.D."/>
            <person name="Sobczyk M.K."/>
            <person name="Bates H.J."/>
            <person name="Dunwell J.M."/>
            <person name="Nellist C.F."/>
            <person name="Harrison R.J."/>
        </authorList>
    </citation>
    <scope>NUCLEOTIDE SEQUENCE [LARGE SCALE GENOMIC DNA]</scope>
    <source>
        <strain evidence="2 3">NOV-77</strain>
    </source>
</reference>
<evidence type="ECO:0000313" key="2">
    <source>
        <dbReference type="EMBL" id="KAE9310548.1"/>
    </source>
</evidence>
<proteinExistence type="predicted"/>
<evidence type="ECO:0000313" key="3">
    <source>
        <dbReference type="Proteomes" id="UP000486351"/>
    </source>
</evidence>
<dbReference type="Proteomes" id="UP000486351">
    <property type="component" value="Unassembled WGS sequence"/>
</dbReference>
<organism evidence="2 3">
    <name type="scientific">Phytophthora fragariae</name>
    <dbReference type="NCBI Taxonomy" id="53985"/>
    <lineage>
        <taxon>Eukaryota</taxon>
        <taxon>Sar</taxon>
        <taxon>Stramenopiles</taxon>
        <taxon>Oomycota</taxon>
        <taxon>Peronosporomycetes</taxon>
        <taxon>Peronosporales</taxon>
        <taxon>Peronosporaceae</taxon>
        <taxon>Phytophthora</taxon>
    </lineage>
</organism>
<sequence length="71" mass="7686">MNAWPGENDTRGNLVYAKLHDQPEKFEKAAFIAVGSLRLCGGDRAASALPNRRSHGRSSAESALEDGYAPR</sequence>
<name>A0A6G0QZR9_9STRA</name>
<gene>
    <name evidence="2" type="ORF">PF008_g20435</name>
</gene>
<accession>A0A6G0QZR9</accession>
<protein>
    <submittedName>
        <fullName evidence="2">Uncharacterized protein</fullName>
    </submittedName>
</protein>